<comment type="caution">
    <text evidence="2">The sequence shown here is derived from an EMBL/GenBank/DDBJ whole genome shotgun (WGS) entry which is preliminary data.</text>
</comment>
<proteinExistence type="predicted"/>
<evidence type="ECO:0000313" key="2">
    <source>
        <dbReference type="EMBL" id="CAI3993792.1"/>
    </source>
</evidence>
<dbReference type="SUPFAM" id="SSF53335">
    <property type="entry name" value="S-adenosyl-L-methionine-dependent methyltransferases"/>
    <property type="match status" value="1"/>
</dbReference>
<feature type="region of interest" description="Disordered" evidence="1">
    <location>
        <begin position="371"/>
        <end position="483"/>
    </location>
</feature>
<evidence type="ECO:0000256" key="1">
    <source>
        <dbReference type="SAM" id="MobiDB-lite"/>
    </source>
</evidence>
<feature type="compositionally biased region" description="Basic and acidic residues" evidence="1">
    <location>
        <begin position="89"/>
        <end position="102"/>
    </location>
</feature>
<dbReference type="EMBL" id="CAMXCT030001876">
    <property type="protein sequence ID" value="CAL4781104.1"/>
    <property type="molecule type" value="Genomic_DNA"/>
</dbReference>
<protein>
    <submittedName>
        <fullName evidence="4">Ankyrin repeat domain-containing protein 7</fullName>
    </submittedName>
</protein>
<evidence type="ECO:0000313" key="5">
    <source>
        <dbReference type="Proteomes" id="UP001152797"/>
    </source>
</evidence>
<dbReference type="Proteomes" id="UP001152797">
    <property type="component" value="Unassembled WGS sequence"/>
</dbReference>
<name>A0A9P1CMK4_9DINO</name>
<feature type="compositionally biased region" description="Pro residues" evidence="1">
    <location>
        <begin position="136"/>
        <end position="145"/>
    </location>
</feature>
<feature type="region of interest" description="Disordered" evidence="1">
    <location>
        <begin position="54"/>
        <end position="155"/>
    </location>
</feature>
<evidence type="ECO:0000313" key="3">
    <source>
        <dbReference type="EMBL" id="CAL1147167.1"/>
    </source>
</evidence>
<gene>
    <name evidence="2" type="ORF">C1SCF055_LOCUS20504</name>
</gene>
<dbReference type="EMBL" id="CAMXCT020001876">
    <property type="protein sequence ID" value="CAL1147167.1"/>
    <property type="molecule type" value="Genomic_DNA"/>
</dbReference>
<dbReference type="Gene3D" id="3.40.50.150">
    <property type="entry name" value="Vaccinia Virus protein VP39"/>
    <property type="match status" value="1"/>
</dbReference>
<evidence type="ECO:0000313" key="4">
    <source>
        <dbReference type="EMBL" id="CAL4781104.1"/>
    </source>
</evidence>
<feature type="compositionally biased region" description="Basic and acidic residues" evidence="1">
    <location>
        <begin position="109"/>
        <end position="118"/>
    </location>
</feature>
<feature type="compositionally biased region" description="Basic residues" evidence="1">
    <location>
        <begin position="443"/>
        <end position="461"/>
    </location>
</feature>
<dbReference type="InterPro" id="IPR029063">
    <property type="entry name" value="SAM-dependent_MTases_sf"/>
</dbReference>
<dbReference type="EMBL" id="CAMXCT010001876">
    <property type="protein sequence ID" value="CAI3993792.1"/>
    <property type="molecule type" value="Genomic_DNA"/>
</dbReference>
<keyword evidence="5" id="KW-1185">Reference proteome</keyword>
<dbReference type="OrthoDB" id="440576at2759"/>
<accession>A0A9P1CMK4</accession>
<reference evidence="3" key="2">
    <citation type="submission" date="2024-04" db="EMBL/GenBank/DDBJ databases">
        <authorList>
            <person name="Chen Y."/>
            <person name="Shah S."/>
            <person name="Dougan E. K."/>
            <person name="Thang M."/>
            <person name="Chan C."/>
        </authorList>
    </citation>
    <scope>NUCLEOTIDE SEQUENCE [LARGE SCALE GENOMIC DNA]</scope>
</reference>
<feature type="compositionally biased region" description="Basic residues" evidence="1">
    <location>
        <begin position="400"/>
        <end position="411"/>
    </location>
</feature>
<organism evidence="2">
    <name type="scientific">Cladocopium goreaui</name>
    <dbReference type="NCBI Taxonomy" id="2562237"/>
    <lineage>
        <taxon>Eukaryota</taxon>
        <taxon>Sar</taxon>
        <taxon>Alveolata</taxon>
        <taxon>Dinophyceae</taxon>
        <taxon>Suessiales</taxon>
        <taxon>Symbiodiniaceae</taxon>
        <taxon>Cladocopium</taxon>
    </lineage>
</organism>
<feature type="compositionally biased region" description="Low complexity" evidence="1">
    <location>
        <begin position="465"/>
        <end position="479"/>
    </location>
</feature>
<reference evidence="2" key="1">
    <citation type="submission" date="2022-10" db="EMBL/GenBank/DDBJ databases">
        <authorList>
            <person name="Chen Y."/>
            <person name="Dougan E. K."/>
            <person name="Chan C."/>
            <person name="Rhodes N."/>
            <person name="Thang M."/>
        </authorList>
    </citation>
    <scope>NUCLEOTIDE SEQUENCE</scope>
</reference>
<sequence>MPFALRWRKPRLQPTVRFSSLLLSDHFPVCGGAILEPELRQLYYRALEGADTFRRTSQGGQVPPGSGVEAGQPDPPALQPKRKAQPPQDSKEEEKPAIKEETPNYSPDKSPEDRKEPTTLEEEAASEKKKKKPRPRSPAGPPPPRAEGYGRWEGPIPAYRGQEEWPRYPDAENKGVKKRKQQALFAEFKAWRKNKRAPRAKAKGVAKAKVRVRGILRRPAKAGEAEELGDKDISEAFEEGKEVAAAELPFSAWRKGVRLIFRDATYWEEKVQVVGVLQTFQVDREQVTLKVQLEGTRSESLVKWSGAQPHRMMDVHLCHPDCGHLSKDGLLHVARVQQWKPELKEAWMDNLIEVSREPREEMDELAKIRERAQQRAVQAGHELGGGQAGDEQSVASSSPSRKKKKKKKKKRSREDEKEKSKVSATKDLTAIFGNTALDPSPTVRKRIKKKARRIAKKKGAKGRSDSSTSGSTSGSQGSEVEGGRLFGEEVRVKSLWKAHPGALTLNSLEYIQNMVVTQAGQMWSIDTSSLPPLFSQFWRMILSGKATGAMAREMQTLCFIQDLILQGKIASAADVITQRLKGLEQVAAGSHYSITQRQELVPVDNTVMTTPTEALEASRLHREEARAKAVGAAEDYWELSDSVVSASNLSRTEGVLVDGESAGHGPAPYRCPASWPDSSSPETSEGPTGLLVGLAGDVRDSGLCAEKFEGVSWEQFLEVRGVDYRGGSSSDWLYRVYLDNFDTLEKMDRTTAELIKGGPSMEFVVSFEGEPPVVKKELPRFVKLELARLESVKGDGTRPWAGYIAVHLTHDPEESPYLSPGWQMRQGEKLPTFTTARPRSSPGNRPAGLRHCQEHELARWRADDHRYPPYVYRDQFCLVNSKGEMRLPSISEKEVIMGFPLGYTSLCLPKNLQKGSHYEDVRHSLIGNSWHVPVVSWLMMQLFGPLCLTPQKTLGNLLEAIRPGSERQLQGFLKRLPLRETKGAVAPVDEVVLAKKLTNFVSVKGLEEFQFRPYSLRKLHWFEDFQARFGLETRTIEAGSGGKEYADGVAWHRQGLFQCEDRVNSGKELGEEELLWSREYASGGAYQFWSLGQPKVEIENLCSELKQLEEFEGFSAVILGCGLGLDVAHLASAAAVNAVNGSAVVVGGVDFAWKAIEVARSQHGAAGCFFYHADVCELPAPSVPLDMVIDNTVFQNVFRSGRLEEYLETLTRISTEGHTLLHLNLMSREGVEQRPQFREAMEQLNLPLLTRDEILGALGDQWQVTDCREGHYDLKPEGAGLQCDAFYSLDSPTPGIPSWCIKALRQKRAAPIGVPTGPNCDQKRLLRLSGVTCGTSCATPSRHSTINTVTNMIKEAKLPRMHASFAARGHLQDPFVDPFHGKSCTTLRYFGAKAMMSCKLSLKPSLGICL</sequence>
<feature type="compositionally biased region" description="Basic and acidic residues" evidence="1">
    <location>
        <begin position="412"/>
        <end position="421"/>
    </location>
</feature>